<sequence>MSSGELVSTLPRGLSSPSTASLQLKATEPMSIIELTGKSSSAPLLDNNTGVPEISVAEEPSRQQPRSQSERQLSEIEAQEACKWLRAAGFPQYAQMYEDYQFPIDVTGVAKDHPFLEADSLQSLFRRLHALNRCANMKLDTHHHHHHHHHTHHNTSHGKSGSGGNTGGDDSDEDTQCALSENWTFEKKTRRWSRICDITAGNVERLQAIAGQQRTAGAEDDVLDDRLEQEEAEDTMLDTLRYRSLPTGPLPDDMGPRFRRTGSERLRDGAKAFLRRMESLKSRRRKQQHHHNRDGVVISGPQVLDVLSMQQKMKDLNCVDVSPTEGSPPISFADLLPPSPLQLPPSPLTLPASPFHLPPSPLANASSPFGDDSSSYCSDGSQGGGPTPTPTRTKMNRARRFLHRGAREDQGALSDSECQPTSWRHRYFKDANSNNAKVLEYVTSSPKDSPTKTNNIVASGAINTRGGSLNLGKESHRYRDKFSVTSHKEDKVSVLKREEKFHKSFRHHRSTERERGTEEPVRTEKTITKDVTVYRADKSRTRHQPVNETAGSQESSSTVASRDSDQEEDSPRHKGNVVRWHSFQRGSLYPEPRDPLCPRAMASMSCGQLLVLRKLALLKLTACMERYCPTHRTGWNWELPKFIRKIKTPDYKDKTVFGVPLLLSLQRTGQALPKCIQIALRWLRANALDQVGIFRKSGVRSRIQKLKAMTEVQGDNINFDGQQAFDVADLVKQYFRELPEALLTNKLSETFIAIFQHVPVDLRPDAVQCILLLLPDEHREALETLLDFLNHVASNSPYNQMTASNLAVCLAPSLFHFNHSNANVSSNRSNSVSPRRRKTVGIPDQRELSENKAAHDCLLYLIKTHRELFMVSSDMLTQCHFNYMEESVPVPLEELGSELKQDWRGYLYACTTALLKEGREKSRGWVSVNNPADVSVDMAYKKVGDGHPLRLWRVTTEVEAPPEELLHRVLRERHIWDPQLLKYRQVAKLEASAEVFQYATGNMSPLPARDYCVLRSWQTDLPKKACVIVETSVEHPDAPVMLGGTRGIVLASRYLIEHCGSGRSRIMHLSRVDTKGRTPEWYNKSYGHIAALHLSKIRSSFKHMTDGPESKV</sequence>
<keyword evidence="2" id="KW-0597">Phosphoprotein</keyword>
<dbReference type="Proteomes" id="UP000695007">
    <property type="component" value="Unplaced"/>
</dbReference>
<dbReference type="SMART" id="SM00324">
    <property type="entry name" value="RhoGAP"/>
    <property type="match status" value="1"/>
</dbReference>
<evidence type="ECO:0000259" key="4">
    <source>
        <dbReference type="PROSITE" id="PS50238"/>
    </source>
</evidence>
<dbReference type="AlphaFoldDB" id="A0AAJ6YB84"/>
<dbReference type="GO" id="GO:0005096">
    <property type="term" value="F:GTPase activator activity"/>
    <property type="evidence" value="ECO:0007669"/>
    <property type="project" value="UniProtKB-KW"/>
</dbReference>
<dbReference type="GO" id="GO:0008289">
    <property type="term" value="F:lipid binding"/>
    <property type="evidence" value="ECO:0007669"/>
    <property type="project" value="InterPro"/>
</dbReference>
<dbReference type="CDD" id="cd08869">
    <property type="entry name" value="START_RhoGAP"/>
    <property type="match status" value="1"/>
</dbReference>
<dbReference type="SUPFAM" id="SSF47769">
    <property type="entry name" value="SAM/Pointed domain"/>
    <property type="match status" value="1"/>
</dbReference>
<evidence type="ECO:0000256" key="1">
    <source>
        <dbReference type="ARBA" id="ARBA00022468"/>
    </source>
</evidence>
<name>A0AAJ6YB84_9HYME</name>
<keyword evidence="6" id="KW-1185">Reference proteome</keyword>
<dbReference type="Gene3D" id="1.10.555.10">
    <property type="entry name" value="Rho GTPase activation protein"/>
    <property type="match status" value="1"/>
</dbReference>
<dbReference type="GO" id="GO:0007165">
    <property type="term" value="P:signal transduction"/>
    <property type="evidence" value="ECO:0007669"/>
    <property type="project" value="InterPro"/>
</dbReference>
<feature type="domain" description="Rho-GAP" evidence="4">
    <location>
        <begin position="659"/>
        <end position="869"/>
    </location>
</feature>
<feature type="domain" description="START" evidence="5">
    <location>
        <begin position="914"/>
        <end position="1082"/>
    </location>
</feature>
<feature type="region of interest" description="Disordered" evidence="3">
    <location>
        <begin position="343"/>
        <end position="395"/>
    </location>
</feature>
<dbReference type="KEGG" id="csol:105359248"/>
<dbReference type="GO" id="GO:0030036">
    <property type="term" value="P:actin cytoskeleton organization"/>
    <property type="evidence" value="ECO:0007669"/>
    <property type="project" value="TreeGrafter"/>
</dbReference>
<dbReference type="Gene3D" id="1.10.287.2070">
    <property type="match status" value="1"/>
</dbReference>
<protein>
    <submittedName>
        <fullName evidence="7">Rho GTPase-activating protein 7</fullName>
    </submittedName>
</protein>
<dbReference type="SUPFAM" id="SSF55961">
    <property type="entry name" value="Bet v1-like"/>
    <property type="match status" value="1"/>
</dbReference>
<dbReference type="InterPro" id="IPR013761">
    <property type="entry name" value="SAM/pointed_sf"/>
</dbReference>
<dbReference type="CDD" id="cd09538">
    <property type="entry name" value="SAM_DLC1_2-like"/>
    <property type="match status" value="1"/>
</dbReference>
<feature type="compositionally biased region" description="Low complexity" evidence="3">
    <location>
        <begin position="362"/>
        <end position="380"/>
    </location>
</feature>
<dbReference type="SUPFAM" id="SSF48350">
    <property type="entry name" value="GTPase activation domain, GAP"/>
    <property type="match status" value="1"/>
</dbReference>
<keyword evidence="1" id="KW-0343">GTPase activation</keyword>
<dbReference type="Pfam" id="PF01852">
    <property type="entry name" value="START"/>
    <property type="match status" value="1"/>
</dbReference>
<feature type="compositionally biased region" description="Basic and acidic residues" evidence="3">
    <location>
        <begin position="511"/>
        <end position="528"/>
    </location>
</feature>
<feature type="region of interest" description="Disordered" evidence="3">
    <location>
        <begin position="501"/>
        <end position="577"/>
    </location>
</feature>
<evidence type="ECO:0000256" key="2">
    <source>
        <dbReference type="ARBA" id="ARBA00022553"/>
    </source>
</evidence>
<evidence type="ECO:0000313" key="6">
    <source>
        <dbReference type="Proteomes" id="UP000695007"/>
    </source>
</evidence>
<proteinExistence type="predicted"/>
<reference evidence="7" key="1">
    <citation type="submission" date="2025-08" db="UniProtKB">
        <authorList>
            <consortium name="RefSeq"/>
        </authorList>
    </citation>
    <scope>IDENTIFICATION</scope>
</reference>
<dbReference type="FunFam" id="3.30.530.20:FF:000009">
    <property type="entry name" value="StAR related lipid transfer domain containing 13"/>
    <property type="match status" value="1"/>
</dbReference>
<dbReference type="SMART" id="SM00234">
    <property type="entry name" value="START"/>
    <property type="match status" value="1"/>
</dbReference>
<dbReference type="InterPro" id="IPR023393">
    <property type="entry name" value="START-like_dom_sf"/>
</dbReference>
<feature type="compositionally biased region" description="Polar residues" evidence="3">
    <location>
        <begin position="544"/>
        <end position="561"/>
    </location>
</feature>
<feature type="compositionally biased region" description="Low complexity" evidence="3">
    <location>
        <begin position="824"/>
        <end position="833"/>
    </location>
</feature>
<dbReference type="PROSITE" id="PS50848">
    <property type="entry name" value="START"/>
    <property type="match status" value="1"/>
</dbReference>
<evidence type="ECO:0000259" key="5">
    <source>
        <dbReference type="PROSITE" id="PS50848"/>
    </source>
</evidence>
<feature type="region of interest" description="Disordered" evidence="3">
    <location>
        <begin position="1"/>
        <end position="23"/>
    </location>
</feature>
<accession>A0AAJ6YB84</accession>
<gene>
    <name evidence="7" type="primary">LOC105359248</name>
</gene>
<dbReference type="GO" id="GO:0035023">
    <property type="term" value="P:regulation of Rho protein signal transduction"/>
    <property type="evidence" value="ECO:0007669"/>
    <property type="project" value="TreeGrafter"/>
</dbReference>
<dbReference type="InterPro" id="IPR000198">
    <property type="entry name" value="RhoGAP_dom"/>
</dbReference>
<dbReference type="PANTHER" id="PTHR12659">
    <property type="entry name" value="RHO-TYPE GTPASE ACTIVATING PROTEIN"/>
    <property type="match status" value="1"/>
</dbReference>
<feature type="region of interest" description="Disordered" evidence="3">
    <location>
        <begin position="142"/>
        <end position="175"/>
    </location>
</feature>
<dbReference type="CTD" id="41749"/>
<feature type="region of interest" description="Disordered" evidence="3">
    <location>
        <begin position="242"/>
        <end position="261"/>
    </location>
</feature>
<feature type="compositionally biased region" description="Basic residues" evidence="3">
    <location>
        <begin position="142"/>
        <end position="156"/>
    </location>
</feature>
<dbReference type="PANTHER" id="PTHR12659:SF7">
    <property type="entry name" value="CROSSVEINLESS C, ISOFORM C"/>
    <property type="match status" value="1"/>
</dbReference>
<dbReference type="InterPro" id="IPR008936">
    <property type="entry name" value="Rho_GTPase_activation_prot"/>
</dbReference>
<organism evidence="6 7">
    <name type="scientific">Ceratosolen solmsi marchali</name>
    <dbReference type="NCBI Taxonomy" id="326594"/>
    <lineage>
        <taxon>Eukaryota</taxon>
        <taxon>Metazoa</taxon>
        <taxon>Ecdysozoa</taxon>
        <taxon>Arthropoda</taxon>
        <taxon>Hexapoda</taxon>
        <taxon>Insecta</taxon>
        <taxon>Pterygota</taxon>
        <taxon>Neoptera</taxon>
        <taxon>Endopterygota</taxon>
        <taxon>Hymenoptera</taxon>
        <taxon>Apocrita</taxon>
        <taxon>Proctotrupomorpha</taxon>
        <taxon>Chalcidoidea</taxon>
        <taxon>Agaonidae</taxon>
        <taxon>Agaoninae</taxon>
        <taxon>Ceratosolen</taxon>
    </lineage>
</organism>
<dbReference type="Pfam" id="PF00620">
    <property type="entry name" value="RhoGAP"/>
    <property type="match status" value="1"/>
</dbReference>
<evidence type="ECO:0000256" key="3">
    <source>
        <dbReference type="SAM" id="MobiDB-lite"/>
    </source>
</evidence>
<dbReference type="InterPro" id="IPR002913">
    <property type="entry name" value="START_lipid-bd_dom"/>
</dbReference>
<dbReference type="GeneID" id="105359248"/>
<evidence type="ECO:0000313" key="7">
    <source>
        <dbReference type="RefSeq" id="XP_011494084.1"/>
    </source>
</evidence>
<feature type="region of interest" description="Disordered" evidence="3">
    <location>
        <begin position="824"/>
        <end position="846"/>
    </location>
</feature>
<dbReference type="RefSeq" id="XP_011494084.1">
    <property type="nucleotide sequence ID" value="XM_011495782.1"/>
</dbReference>
<dbReference type="PROSITE" id="PS50238">
    <property type="entry name" value="RHOGAP"/>
    <property type="match status" value="1"/>
</dbReference>
<dbReference type="CDD" id="cd04375">
    <property type="entry name" value="RhoGAP_DLC1"/>
    <property type="match status" value="1"/>
</dbReference>
<dbReference type="Gene3D" id="3.30.530.20">
    <property type="match status" value="1"/>
</dbReference>